<dbReference type="RefSeq" id="WP_377507328.1">
    <property type="nucleotide sequence ID" value="NZ_JBHULU010000015.1"/>
</dbReference>
<dbReference type="InterPro" id="IPR010866">
    <property type="entry name" value="A-2_8-polyST"/>
</dbReference>
<keyword evidence="2" id="KW-1185">Reference proteome</keyword>
<evidence type="ECO:0000313" key="1">
    <source>
        <dbReference type="EMBL" id="MFD2514538.1"/>
    </source>
</evidence>
<dbReference type="Proteomes" id="UP001597544">
    <property type="component" value="Unassembled WGS sequence"/>
</dbReference>
<gene>
    <name evidence="1" type="ORF">ACFSRY_11725</name>
</gene>
<evidence type="ECO:0000313" key="2">
    <source>
        <dbReference type="Proteomes" id="UP001597544"/>
    </source>
</evidence>
<dbReference type="EMBL" id="JBHULU010000015">
    <property type="protein sequence ID" value="MFD2514538.1"/>
    <property type="molecule type" value="Genomic_DNA"/>
</dbReference>
<accession>A0ABW5IMJ8</accession>
<name>A0ABW5IMJ8_9BACT</name>
<protein>
    <submittedName>
        <fullName evidence="1">Polysialyltransferase family glycosyltransferase</fullName>
    </submittedName>
</protein>
<dbReference type="Pfam" id="PF07388">
    <property type="entry name" value="A-2_8-polyST"/>
    <property type="match status" value="1"/>
</dbReference>
<sequence>MYRKPKIIFVGDYGREDYVCLLKAAKDYCDFIFLFYTTPNEEENTFYQSFGKAIYWENYDSAQQLIEKVSPDKVVFLYIESYNHIVLNLACKAASTPTYLLEHGLRADYIFGFDPEISPGKEQSLKRRIRYYYQLARDFKSRIRSRQFLNNSLALLSADDRAFTKDFIEVRGRHNYLGTFRAIKSEKRFADYYIGFSTKIYEAYKGHEAAYFGGQVKLIGIPYFDRLANLPSASVTKSVLLIDQPLAEQGLLQWNEEHKKAFAAGLSGICKKHGYTLYIKPHPKQDIKIWQKLKQEQNCRIIDDAELAELAPSIPVVIGFYSTYLMPFAAFPHTTVLTYENHPAGEYLVSKPLVDAGVANAFFDLKELDRLLPNIEELHQKQLPQKVIFTKEWMFEFDGKAGERLRDILLGKKP</sequence>
<reference evidence="2" key="1">
    <citation type="journal article" date="2019" name="Int. J. Syst. Evol. Microbiol.">
        <title>The Global Catalogue of Microorganisms (GCM) 10K type strain sequencing project: providing services to taxonomists for standard genome sequencing and annotation.</title>
        <authorList>
            <consortium name="The Broad Institute Genomics Platform"/>
            <consortium name="The Broad Institute Genome Sequencing Center for Infectious Disease"/>
            <person name="Wu L."/>
            <person name="Ma J."/>
        </authorList>
    </citation>
    <scope>NUCLEOTIDE SEQUENCE [LARGE SCALE GENOMIC DNA]</scope>
    <source>
        <strain evidence="2">KCTC 42498</strain>
    </source>
</reference>
<proteinExistence type="predicted"/>
<organism evidence="1 2">
    <name type="scientific">Pontibacter locisalis</name>
    <dbReference type="NCBI Taxonomy" id="1719035"/>
    <lineage>
        <taxon>Bacteria</taxon>
        <taxon>Pseudomonadati</taxon>
        <taxon>Bacteroidota</taxon>
        <taxon>Cytophagia</taxon>
        <taxon>Cytophagales</taxon>
        <taxon>Hymenobacteraceae</taxon>
        <taxon>Pontibacter</taxon>
    </lineage>
</organism>
<comment type="caution">
    <text evidence="1">The sequence shown here is derived from an EMBL/GenBank/DDBJ whole genome shotgun (WGS) entry which is preliminary data.</text>
</comment>